<dbReference type="Proteomes" id="UP000815325">
    <property type="component" value="Unassembled WGS sequence"/>
</dbReference>
<evidence type="ECO:0000256" key="6">
    <source>
        <dbReference type="SAM" id="Phobius"/>
    </source>
</evidence>
<dbReference type="PANTHER" id="PTHR43826">
    <property type="entry name" value="GLUCOSE-6-PHOSPHATE EXCHANGER SLC37A4"/>
    <property type="match status" value="1"/>
</dbReference>
<keyword evidence="4 6" id="KW-0472">Membrane</keyword>
<keyword evidence="2 6" id="KW-0812">Transmembrane</keyword>
<feature type="transmembrane region" description="Helical" evidence="6">
    <location>
        <begin position="435"/>
        <end position="453"/>
    </location>
</feature>
<dbReference type="Pfam" id="PF07690">
    <property type="entry name" value="MFS_1"/>
    <property type="match status" value="1"/>
</dbReference>
<feature type="transmembrane region" description="Helical" evidence="6">
    <location>
        <begin position="193"/>
        <end position="224"/>
    </location>
</feature>
<name>A0ABQ7H3T7_DUNSA</name>
<feature type="region of interest" description="Disordered" evidence="5">
    <location>
        <begin position="1"/>
        <end position="20"/>
    </location>
</feature>
<feature type="compositionally biased region" description="Polar residues" evidence="5">
    <location>
        <begin position="1"/>
        <end position="10"/>
    </location>
</feature>
<evidence type="ECO:0000256" key="2">
    <source>
        <dbReference type="ARBA" id="ARBA00022692"/>
    </source>
</evidence>
<dbReference type="InterPro" id="IPR036259">
    <property type="entry name" value="MFS_trans_sf"/>
</dbReference>
<feature type="domain" description="Major facilitator superfamily (MFS) profile" evidence="7">
    <location>
        <begin position="126"/>
        <end position="551"/>
    </location>
</feature>
<comment type="caution">
    <text evidence="8">The sequence shown here is derived from an EMBL/GenBank/DDBJ whole genome shotgun (WGS) entry which is preliminary data.</text>
</comment>
<evidence type="ECO:0000313" key="9">
    <source>
        <dbReference type="Proteomes" id="UP000815325"/>
    </source>
</evidence>
<reference evidence="8" key="1">
    <citation type="submission" date="2017-08" db="EMBL/GenBank/DDBJ databases">
        <authorList>
            <person name="Polle J.E."/>
            <person name="Barry K."/>
            <person name="Cushman J."/>
            <person name="Schmutz J."/>
            <person name="Tran D."/>
            <person name="Hathwaick L.T."/>
            <person name="Yim W.C."/>
            <person name="Jenkins J."/>
            <person name="Mckie-Krisberg Z.M."/>
            <person name="Prochnik S."/>
            <person name="Lindquist E."/>
            <person name="Dockter R.B."/>
            <person name="Adam C."/>
            <person name="Molina H."/>
            <person name="Bunkerborg J."/>
            <person name="Jin E."/>
            <person name="Buchheim M."/>
            <person name="Magnuson J."/>
        </authorList>
    </citation>
    <scope>NUCLEOTIDE SEQUENCE</scope>
    <source>
        <strain evidence="8">CCAP 19/18</strain>
    </source>
</reference>
<proteinExistence type="predicted"/>
<accession>A0ABQ7H3T7</accession>
<organism evidence="8 9">
    <name type="scientific">Dunaliella salina</name>
    <name type="common">Green alga</name>
    <name type="synonym">Protococcus salinus</name>
    <dbReference type="NCBI Taxonomy" id="3046"/>
    <lineage>
        <taxon>Eukaryota</taxon>
        <taxon>Viridiplantae</taxon>
        <taxon>Chlorophyta</taxon>
        <taxon>core chlorophytes</taxon>
        <taxon>Chlorophyceae</taxon>
        <taxon>CS clade</taxon>
        <taxon>Chlamydomonadales</taxon>
        <taxon>Dunaliellaceae</taxon>
        <taxon>Dunaliella</taxon>
    </lineage>
</organism>
<feature type="transmembrane region" description="Helical" evidence="6">
    <location>
        <begin position="523"/>
        <end position="543"/>
    </location>
</feature>
<sequence length="571" mass="61535">MHLHFQSQGQCLRRPSGSVPKALGVNGRLPILPYRHRPSIPPSTASQRCLGNLSLPHPLLRSRNAIIPPSASAAGQPAEPSDGKGPQESAPQQQPQEQPQQQQGASAATVDQPQYSGQFIRRRLLVFIGIVIGYSSYYLTRNSLTYTAPVMVADPKLGMDITQVGAMTSIFPIAYGMSKFVSGVLGSKFSPAVLLAGGLMSTALINIAFGFGTSLAWFCFFWALNGTLQGVGGPCCARILTTWFASKERGTYWGMWNIAHNLGGFAAPLVAGGFAKSMGWQWGMWAPGIIGLTVGTFVLIACKDKPESLGYPPVEEVKEVKSKEQIEKEKKGEKADAPKPSIWQALVNNVLKNPFIWGMALTYFMIYVVRQGVTSWFVFYLIKAKGVEDAAQAGLRVSGLELGGLCGSLLAGQLSDFLIRKSGGKEGTVGKRVQVVMLYTVGIAAALLCFQAVPASMSALQWANVFMIGFFLYGPQMLIGLCGAELVGPDSVGASEGFLGWIAYLGAANAGIPLSIIVKEYGWNAYFSTLLAACGLALVLLWPMMRLPSQVQRVARRQKRLELEAKNAKQE</sequence>
<evidence type="ECO:0000256" key="1">
    <source>
        <dbReference type="ARBA" id="ARBA00004127"/>
    </source>
</evidence>
<feature type="transmembrane region" description="Helical" evidence="6">
    <location>
        <begin position="124"/>
        <end position="141"/>
    </location>
</feature>
<feature type="transmembrane region" description="Helical" evidence="6">
    <location>
        <begin position="465"/>
        <end position="486"/>
    </location>
</feature>
<feature type="compositionally biased region" description="Low complexity" evidence="5">
    <location>
        <begin position="86"/>
        <end position="108"/>
    </location>
</feature>
<evidence type="ECO:0000256" key="4">
    <source>
        <dbReference type="ARBA" id="ARBA00023136"/>
    </source>
</evidence>
<protein>
    <submittedName>
        <fullName evidence="8">MFS general substrate transporter</fullName>
    </submittedName>
</protein>
<dbReference type="PROSITE" id="PS50850">
    <property type="entry name" value="MFS"/>
    <property type="match status" value="1"/>
</dbReference>
<comment type="subcellular location">
    <subcellularLocation>
        <location evidence="1">Endomembrane system</location>
        <topology evidence="1">Multi-pass membrane protein</topology>
    </subcellularLocation>
</comment>
<feature type="transmembrane region" description="Helical" evidence="6">
    <location>
        <begin position="282"/>
        <end position="301"/>
    </location>
</feature>
<evidence type="ECO:0000256" key="5">
    <source>
        <dbReference type="SAM" id="MobiDB-lite"/>
    </source>
</evidence>
<dbReference type="InterPro" id="IPR051337">
    <property type="entry name" value="OPA_Antiporter"/>
</dbReference>
<dbReference type="PANTHER" id="PTHR43826:SF3">
    <property type="entry name" value="GLUCOSE-6-PHOSPHATE EXCHANGER SLC37A4"/>
    <property type="match status" value="1"/>
</dbReference>
<feature type="transmembrane region" description="Helical" evidence="6">
    <location>
        <begin position="498"/>
        <end position="517"/>
    </location>
</feature>
<evidence type="ECO:0000259" key="7">
    <source>
        <dbReference type="PROSITE" id="PS50850"/>
    </source>
</evidence>
<feature type="transmembrane region" description="Helical" evidence="6">
    <location>
        <begin position="355"/>
        <end position="382"/>
    </location>
</feature>
<dbReference type="EMBL" id="MU069483">
    <property type="protein sequence ID" value="KAF5841521.1"/>
    <property type="molecule type" value="Genomic_DNA"/>
</dbReference>
<feature type="region of interest" description="Disordered" evidence="5">
    <location>
        <begin position="69"/>
        <end position="110"/>
    </location>
</feature>
<keyword evidence="9" id="KW-1185">Reference proteome</keyword>
<feature type="transmembrane region" description="Helical" evidence="6">
    <location>
        <begin position="161"/>
        <end position="181"/>
    </location>
</feature>
<evidence type="ECO:0000256" key="3">
    <source>
        <dbReference type="ARBA" id="ARBA00022989"/>
    </source>
</evidence>
<gene>
    <name evidence="8" type="ORF">DUNSADRAFT_12449</name>
</gene>
<keyword evidence="3 6" id="KW-1133">Transmembrane helix</keyword>
<feature type="transmembrane region" description="Helical" evidence="6">
    <location>
        <begin position="253"/>
        <end position="275"/>
    </location>
</feature>
<dbReference type="InterPro" id="IPR020846">
    <property type="entry name" value="MFS_dom"/>
</dbReference>
<dbReference type="Gene3D" id="1.20.1250.20">
    <property type="entry name" value="MFS general substrate transporter like domains"/>
    <property type="match status" value="2"/>
</dbReference>
<dbReference type="InterPro" id="IPR011701">
    <property type="entry name" value="MFS"/>
</dbReference>
<evidence type="ECO:0000313" key="8">
    <source>
        <dbReference type="EMBL" id="KAF5841521.1"/>
    </source>
</evidence>
<dbReference type="SUPFAM" id="SSF103473">
    <property type="entry name" value="MFS general substrate transporter"/>
    <property type="match status" value="1"/>
</dbReference>